<organism evidence="6 7">
    <name type="scientific">Nicrophorus vespilloides</name>
    <name type="common">Boreal carrion beetle</name>
    <dbReference type="NCBI Taxonomy" id="110193"/>
    <lineage>
        <taxon>Eukaryota</taxon>
        <taxon>Metazoa</taxon>
        <taxon>Ecdysozoa</taxon>
        <taxon>Arthropoda</taxon>
        <taxon>Hexapoda</taxon>
        <taxon>Insecta</taxon>
        <taxon>Pterygota</taxon>
        <taxon>Neoptera</taxon>
        <taxon>Endopterygota</taxon>
        <taxon>Coleoptera</taxon>
        <taxon>Polyphaga</taxon>
        <taxon>Staphyliniformia</taxon>
        <taxon>Silphidae</taxon>
        <taxon>Nicrophorinae</taxon>
        <taxon>Nicrophorus</taxon>
    </lineage>
</organism>
<evidence type="ECO:0000256" key="2">
    <source>
        <dbReference type="ARBA" id="ARBA00022448"/>
    </source>
</evidence>
<gene>
    <name evidence="7" type="primary">LOC108559629</name>
</gene>
<dbReference type="InterPro" id="IPR039462">
    <property type="entry name" value="Nup159/Nup146_N"/>
</dbReference>
<name>A0ABM1MD02_NICVS</name>
<keyword evidence="6" id="KW-1185">Reference proteome</keyword>
<dbReference type="PANTHER" id="PTHR23193:SF46">
    <property type="entry name" value="NUCLEAR PORE COMPLEX PROTEIN NUP214"/>
    <property type="match status" value="1"/>
</dbReference>
<dbReference type="GeneID" id="108559629"/>
<evidence type="ECO:0000256" key="4">
    <source>
        <dbReference type="SAM" id="MobiDB-lite"/>
    </source>
</evidence>
<comment type="subcellular location">
    <subcellularLocation>
        <location evidence="1">Nucleus</location>
    </subcellularLocation>
</comment>
<feature type="region of interest" description="Disordered" evidence="4">
    <location>
        <begin position="1673"/>
        <end position="1830"/>
    </location>
</feature>
<reference evidence="7" key="1">
    <citation type="submission" date="2025-08" db="UniProtKB">
        <authorList>
            <consortium name="RefSeq"/>
        </authorList>
    </citation>
    <scope>IDENTIFICATION</scope>
    <source>
        <tissue evidence="7">Whole Larva</tissue>
    </source>
</reference>
<dbReference type="Proteomes" id="UP000695000">
    <property type="component" value="Unplaced"/>
</dbReference>
<keyword evidence="2" id="KW-0813">Transport</keyword>
<dbReference type="InterPro" id="IPR015943">
    <property type="entry name" value="WD40/YVTN_repeat-like_dom_sf"/>
</dbReference>
<evidence type="ECO:0000313" key="7">
    <source>
        <dbReference type="RefSeq" id="XP_017772452.1"/>
    </source>
</evidence>
<feature type="compositionally biased region" description="Gly residues" evidence="4">
    <location>
        <begin position="1694"/>
        <end position="1704"/>
    </location>
</feature>
<keyword evidence="3" id="KW-0539">Nucleus</keyword>
<feature type="domain" description="Nucleoporin Nup159/Nup146 N-terminal" evidence="5">
    <location>
        <begin position="35"/>
        <end position="377"/>
    </location>
</feature>
<evidence type="ECO:0000256" key="3">
    <source>
        <dbReference type="ARBA" id="ARBA00023242"/>
    </source>
</evidence>
<dbReference type="Pfam" id="PF16755">
    <property type="entry name" value="Beta-prop_NUP159_NUP214"/>
    <property type="match status" value="1"/>
</dbReference>
<sequence>MVNTAPSPFDVLDFQFKLHCRLNIFETDSDDSFSNICSLLACASRYGLIFVGTKVNNFQVIQQQDIVNNTDKEFKNYPRRIVELPGVAQHLSVNCDCTKLSVVVERDGCATAIIYDVLSFLKQSIFIIKEIRLSPTPNVKVLQTDWNPAIPDIFTACKSDGSLAVYEFKGNALDIHEIPNAAATTCFCWSPKGKQIAVGSKDGKITQYKPDLKPVKSINGPVLDGNFSIISMQWASSFQFIGVYKSTTDANASSKLIVIDAPKTGNPTYTNYEDICYSYGNTRPYQFYLILEQHWNILFVSSSNGSEVGVLGLDGTKWMQWCLEDSSRAELPLSNKRQETYSIGFAINTGYTKTIVSGDTTLPPAPALLILSNHGVLCCFDILNMKANAPSVCSPPESITDKSGLNQFVTVEKINPIPAEVQKPVVSSNPVLPSVATKPSLSNQPLNNVPAWQGSVQNVTTTKAATVHPSLSINLFSKPETPKVMEQKTVHVKPQEPAVVVKPDLKSPDIDNINTTNINDRIPINIETELMIAKLVREECLALELELKAVLYQGKKIKIEIGNDNEASNMAEKAGKLEEFVKAVKETSQSQAAEIHALKQSLIQAWAWYEEARSRYTNGRDPSLLALQKTKKIRMPTMETIYQSMVKQTGTLQKQRYILKDISSRINSYRKINMGSKILISNEIDNVAEELNKLQVDSIASSGINAKLYERQSKLTTEKSAKLFKFLNKRNATHVAVSKPTLNNSTIHLNSLLQPATPNIKHEQPLAEPLSPIAHTKKILPQKMDFVMSTPKPVPISSASTPFVKAEEHAKNMPAQVASALPKFNITTDVFKNTASRPIDNTTNAATTTYNPPIFGAVKTTTSGFSFSSKTISTSATPTESGKAMPVSKPIQSTAAATPNSFSFSSIFGSTAGTNTYKVPSIVTTAGTGVTAKPSISIISSGFTTNAPLKISANITPIDKPATSTISNFGLTITPVSTVGLPSNVSKPVVPTTKSLFITPTTGQTIGSTKVASTTVSPFVQSQIKPTSTVASTSTTVSTGSFFGRSYTSTANTAPTTQSTVTSTSSIWNPTQKTAFSNIFGGQPTATTSAPLISTTSSILGSQVATTSSNTVVSSATGSIFGSQSATSAFPASTTTGSIFGSQSATSAFPSSTTTVANAPSTTTPASTTTSSTLNTSASTTSIFKVVTTSTTSPFGTSTTSSFGGVQTSTSVPSIFKTVSSTTNATSIAATTNTTSLFGNTSQSTGGALNLTVSSTTTSSSNVFGSQNTVFGSKQDFGTSTTTTTVTPFGTTTTTSSSPFGSIATNVTQASPFGTTSTNTSSVLPFGNKTTTSATTFGNQTTTTAASPFGSLTTNTTTASPFGASTTNVSSSTTFGAQPVSTTSASPFGTNTSSVFGGSTNQSVFGGTDPTTTSASVFAGFGSSTVSSGNVFGASASPFGNTTTTTTSASAFGTTSPFGATTSASTFGTPSPFGTTTTSGSNTFGAASPFGAKSSPFGAGSATATGSVFGQPSTFGNSGGSIFGGNATTTASGVFGGTSGTFGTTTTTSSSPFGGSSVFGANTANTGSPFGSASPFGQSQTQQQGFGTFGGNKPATFSSSGSFGNTNTNSFSFNSLNMGATPTTSSGFGQSNANPFGRTNEQKFPAFSSANLFGNTATTSSGSTFGGTSPFSKPAFGNTASPGFGTPPAFGQSSGFGGGAGFGTTGSFSAGGQSVQQSGFGSPGFQKSPSSGAFGNPPAFGSSSPGFGAPPSFGSSPAFGSSPSFGSPPKVFGGTSTGTTASTGFGTTQNSNFGNLANQSTLGFGNLAQQSTASQPSGFSGGGSSFSSWR</sequence>
<dbReference type="InterPro" id="IPR026054">
    <property type="entry name" value="Nucleoporin"/>
</dbReference>
<proteinExistence type="predicted"/>
<evidence type="ECO:0000256" key="1">
    <source>
        <dbReference type="ARBA" id="ARBA00004123"/>
    </source>
</evidence>
<dbReference type="SUPFAM" id="SSF117289">
    <property type="entry name" value="Nucleoporin domain"/>
    <property type="match status" value="1"/>
</dbReference>
<dbReference type="Gene3D" id="2.130.10.10">
    <property type="entry name" value="YVTN repeat-like/Quinoprotein amine dehydrogenase"/>
    <property type="match status" value="1"/>
</dbReference>
<protein>
    <submittedName>
        <fullName evidence="7">Nuclear pore complex protein DDB_G0274915-like</fullName>
    </submittedName>
</protein>
<feature type="compositionally biased region" description="Low complexity" evidence="4">
    <location>
        <begin position="1705"/>
        <end position="1788"/>
    </location>
</feature>
<accession>A0ABM1MD02</accession>
<feature type="region of interest" description="Disordered" evidence="4">
    <location>
        <begin position="1150"/>
        <end position="1174"/>
    </location>
</feature>
<dbReference type="RefSeq" id="XP_017772452.1">
    <property type="nucleotide sequence ID" value="XM_017916963.1"/>
</dbReference>
<dbReference type="PANTHER" id="PTHR23193">
    <property type="entry name" value="NUCLEAR PORE COMPLEX PROTEIN NUP"/>
    <property type="match status" value="1"/>
</dbReference>
<feature type="compositionally biased region" description="Polar residues" evidence="4">
    <location>
        <begin position="1789"/>
        <end position="1816"/>
    </location>
</feature>
<evidence type="ECO:0000259" key="5">
    <source>
        <dbReference type="Pfam" id="PF16755"/>
    </source>
</evidence>
<evidence type="ECO:0000313" key="6">
    <source>
        <dbReference type="Proteomes" id="UP000695000"/>
    </source>
</evidence>